<dbReference type="EMBL" id="CAJVPT010024915">
    <property type="protein sequence ID" value="CAG8672670.1"/>
    <property type="molecule type" value="Genomic_DNA"/>
</dbReference>
<evidence type="ECO:0000313" key="1">
    <source>
        <dbReference type="EMBL" id="CAG8672670.1"/>
    </source>
</evidence>
<gene>
    <name evidence="1" type="ORF">ACOLOM_LOCUS9018</name>
</gene>
<dbReference type="Proteomes" id="UP000789525">
    <property type="component" value="Unassembled WGS sequence"/>
</dbReference>
<evidence type="ECO:0000313" key="2">
    <source>
        <dbReference type="Proteomes" id="UP000789525"/>
    </source>
</evidence>
<organism evidence="1 2">
    <name type="scientific">Acaulospora colombiana</name>
    <dbReference type="NCBI Taxonomy" id="27376"/>
    <lineage>
        <taxon>Eukaryota</taxon>
        <taxon>Fungi</taxon>
        <taxon>Fungi incertae sedis</taxon>
        <taxon>Mucoromycota</taxon>
        <taxon>Glomeromycotina</taxon>
        <taxon>Glomeromycetes</taxon>
        <taxon>Diversisporales</taxon>
        <taxon>Acaulosporaceae</taxon>
        <taxon>Acaulospora</taxon>
    </lineage>
</organism>
<accession>A0ACA9NSA7</accession>
<keyword evidence="2" id="KW-1185">Reference proteome</keyword>
<sequence>EKGRWTNTRVDLYQQARHDKCHLYRPTFVSDSTSLVVLLDDIINVADGRADEQGEDERDYVVVVSPNVDIDGVEDCQEREAPSNAVNGDLLARVGELVDDITEQQKVDERPDDKGPACRGEIRLLCRLVHVAGSGNRINVAAEEKEVDNDVDNLEPRARKNNERLDPNIEVTIRGSHGLLHDEERAPLVGN</sequence>
<proteinExistence type="predicted"/>
<feature type="non-terminal residue" evidence="1">
    <location>
        <position position="1"/>
    </location>
</feature>
<protein>
    <submittedName>
        <fullName evidence="1">1369_t:CDS:1</fullName>
    </submittedName>
</protein>
<comment type="caution">
    <text evidence="1">The sequence shown here is derived from an EMBL/GenBank/DDBJ whole genome shotgun (WGS) entry which is preliminary data.</text>
</comment>
<reference evidence="1" key="1">
    <citation type="submission" date="2021-06" db="EMBL/GenBank/DDBJ databases">
        <authorList>
            <person name="Kallberg Y."/>
            <person name="Tangrot J."/>
            <person name="Rosling A."/>
        </authorList>
    </citation>
    <scope>NUCLEOTIDE SEQUENCE</scope>
    <source>
        <strain evidence="1">CL356</strain>
    </source>
</reference>
<name>A0ACA9NSA7_9GLOM</name>